<dbReference type="CDD" id="cd00200">
    <property type="entry name" value="WD40"/>
    <property type="match status" value="1"/>
</dbReference>
<dbReference type="InterPro" id="IPR036322">
    <property type="entry name" value="WD40_repeat_dom_sf"/>
</dbReference>
<dbReference type="PRINTS" id="PR00320">
    <property type="entry name" value="GPROTEINBRPT"/>
</dbReference>
<dbReference type="InterPro" id="IPR020472">
    <property type="entry name" value="WD40_PAC1"/>
</dbReference>
<comment type="similarity">
    <text evidence="3">Belongs to the WD repeat POC1 family.</text>
</comment>
<dbReference type="SMART" id="SM00320">
    <property type="entry name" value="WD40"/>
    <property type="match status" value="7"/>
</dbReference>
<keyword evidence="5" id="KW-0175">Coiled coil</keyword>
<dbReference type="PROSITE" id="PS50294">
    <property type="entry name" value="WD_REPEATS_REGION"/>
    <property type="match status" value="5"/>
</dbReference>
<dbReference type="Pfam" id="PF00400">
    <property type="entry name" value="WD40"/>
    <property type="match status" value="6"/>
</dbReference>
<evidence type="ECO:0000256" key="2">
    <source>
        <dbReference type="ARBA" id="ARBA00022737"/>
    </source>
</evidence>
<feature type="repeat" description="WD" evidence="4">
    <location>
        <begin position="15"/>
        <end position="56"/>
    </location>
</feature>
<protein>
    <submittedName>
        <fullName evidence="6">Uncharacterized protein</fullName>
    </submittedName>
</protein>
<feature type="repeat" description="WD" evidence="4">
    <location>
        <begin position="267"/>
        <end position="299"/>
    </location>
</feature>
<evidence type="ECO:0000256" key="1">
    <source>
        <dbReference type="ARBA" id="ARBA00022574"/>
    </source>
</evidence>
<proteinExistence type="inferred from homology"/>
<dbReference type="InterPro" id="IPR050505">
    <property type="entry name" value="WDR55/POC1"/>
</dbReference>
<evidence type="ECO:0000313" key="6">
    <source>
        <dbReference type="EMBL" id="KAK2713638.1"/>
    </source>
</evidence>
<dbReference type="Gene3D" id="2.130.10.10">
    <property type="entry name" value="YVTN repeat-like/Quinoprotein amine dehydrogenase"/>
    <property type="match status" value="3"/>
</dbReference>
<keyword evidence="7" id="KW-1185">Reference proteome</keyword>
<feature type="repeat" description="WD" evidence="4">
    <location>
        <begin position="141"/>
        <end position="175"/>
    </location>
</feature>
<feature type="repeat" description="WD" evidence="4">
    <location>
        <begin position="99"/>
        <end position="140"/>
    </location>
</feature>
<feature type="repeat" description="WD" evidence="4">
    <location>
        <begin position="57"/>
        <end position="88"/>
    </location>
</feature>
<accession>A0AA88KZU0</accession>
<sequence length="427" mass="47643">MSVLFDEPALERELRGGHKGCISSLCFSPNGKQLASGGTDCFLSIWPLSKKMTAYRMHGHTKPITDLSYNPTGSLVATSSLDSSVRFWVPTVNGRCTILKPHLRGVRSVKFSPHGDTFATASDDKMIKLWDSKDQRFIRNFKQHRNWVRRVRYSNAGNQVVSCSDDKTTILWDIRKAGGPVHCFYEGRGTPTSVQFHPVYDIIAVGLTGGSVKLFDTRMFKLLQFYEIFNGDVSDITFDPNGSYIIAGSKNDTKVLDILEGRAIYNIGGHAGGVSSVSISSDGKQFVTGGMDGIMLLWKSNLTYVPLTETPSKSRRRIRPSIASQDDALEVKVTPKHIEHSEVEETLDMSHPEEELEIQIDQSEDAESDEVESKNFGGTEIANLFNQNELQAKQILALEAKTEILQARLDRMEKQLKKFEDAANEKI</sequence>
<dbReference type="PANTHER" id="PTHR44019">
    <property type="entry name" value="WD REPEAT-CONTAINING PROTEIN 55"/>
    <property type="match status" value="1"/>
</dbReference>
<comment type="caution">
    <text evidence="6">The sequence shown here is derived from an EMBL/GenBank/DDBJ whole genome shotgun (WGS) entry which is preliminary data.</text>
</comment>
<reference evidence="6" key="1">
    <citation type="submission" date="2023-07" db="EMBL/GenBank/DDBJ databases">
        <title>Chromosome-level genome assembly of Artemia franciscana.</title>
        <authorList>
            <person name="Jo E."/>
        </authorList>
    </citation>
    <scope>NUCLEOTIDE SEQUENCE</scope>
    <source>
        <tissue evidence="6">Whole body</tissue>
    </source>
</reference>
<dbReference type="AlphaFoldDB" id="A0AA88KZU0"/>
<gene>
    <name evidence="6" type="ORF">QYM36_009495</name>
</gene>
<dbReference type="PANTHER" id="PTHR44019:SF8">
    <property type="entry name" value="POC1 CENTRIOLAR PROTEIN HOMOLOG"/>
    <property type="match status" value="1"/>
</dbReference>
<dbReference type="PROSITE" id="PS00678">
    <property type="entry name" value="WD_REPEATS_1"/>
    <property type="match status" value="1"/>
</dbReference>
<organism evidence="6 7">
    <name type="scientific">Artemia franciscana</name>
    <name type="common">Brine shrimp</name>
    <name type="synonym">Artemia sanfranciscana</name>
    <dbReference type="NCBI Taxonomy" id="6661"/>
    <lineage>
        <taxon>Eukaryota</taxon>
        <taxon>Metazoa</taxon>
        <taxon>Ecdysozoa</taxon>
        <taxon>Arthropoda</taxon>
        <taxon>Crustacea</taxon>
        <taxon>Branchiopoda</taxon>
        <taxon>Anostraca</taxon>
        <taxon>Artemiidae</taxon>
        <taxon>Artemia</taxon>
    </lineage>
</organism>
<evidence type="ECO:0000256" key="5">
    <source>
        <dbReference type="SAM" id="Coils"/>
    </source>
</evidence>
<evidence type="ECO:0000313" key="7">
    <source>
        <dbReference type="Proteomes" id="UP001187531"/>
    </source>
</evidence>
<feature type="coiled-coil region" evidence="5">
    <location>
        <begin position="395"/>
        <end position="422"/>
    </location>
</feature>
<keyword evidence="1 4" id="KW-0853">WD repeat</keyword>
<dbReference type="SUPFAM" id="SSF50978">
    <property type="entry name" value="WD40 repeat-like"/>
    <property type="match status" value="1"/>
</dbReference>
<keyword evidence="2" id="KW-0677">Repeat</keyword>
<dbReference type="InterPro" id="IPR001680">
    <property type="entry name" value="WD40_rpt"/>
</dbReference>
<evidence type="ECO:0000256" key="3">
    <source>
        <dbReference type="ARBA" id="ARBA00037984"/>
    </source>
</evidence>
<dbReference type="EMBL" id="JAVRJZ010000014">
    <property type="protein sequence ID" value="KAK2713638.1"/>
    <property type="molecule type" value="Genomic_DNA"/>
</dbReference>
<name>A0AA88KZU0_ARTSF</name>
<dbReference type="Proteomes" id="UP001187531">
    <property type="component" value="Unassembled WGS sequence"/>
</dbReference>
<evidence type="ECO:0000256" key="4">
    <source>
        <dbReference type="PROSITE-ProRule" id="PRU00221"/>
    </source>
</evidence>
<dbReference type="InterPro" id="IPR015943">
    <property type="entry name" value="WD40/YVTN_repeat-like_dom_sf"/>
</dbReference>
<dbReference type="PROSITE" id="PS50082">
    <property type="entry name" value="WD_REPEATS_2"/>
    <property type="match status" value="5"/>
</dbReference>
<dbReference type="InterPro" id="IPR019775">
    <property type="entry name" value="WD40_repeat_CS"/>
</dbReference>